<dbReference type="SUPFAM" id="SSF52374">
    <property type="entry name" value="Nucleotidylyl transferase"/>
    <property type="match status" value="1"/>
</dbReference>
<name>A0A6B0VFK0_IXORI</name>
<dbReference type="FunFam" id="1.10.730.10:FF:000006">
    <property type="entry name" value="Arginyl-tRNA synthetase 2, mitochondrial"/>
    <property type="match status" value="1"/>
</dbReference>
<evidence type="ECO:0000256" key="5">
    <source>
        <dbReference type="ARBA" id="ARBA00022840"/>
    </source>
</evidence>
<dbReference type="Pfam" id="PF05746">
    <property type="entry name" value="DALR_1"/>
    <property type="match status" value="1"/>
</dbReference>
<dbReference type="AlphaFoldDB" id="A0A6B0VFK0"/>
<keyword evidence="4 12" id="KW-0547">Nucleotide-binding</keyword>
<dbReference type="InterPro" id="IPR008909">
    <property type="entry name" value="DALR_anticod-bd"/>
</dbReference>
<dbReference type="InterPro" id="IPR014729">
    <property type="entry name" value="Rossmann-like_a/b/a_fold"/>
</dbReference>
<reference evidence="14" key="1">
    <citation type="submission" date="2019-12" db="EMBL/GenBank/DDBJ databases">
        <title>An insight into the sialome of adult female Ixodes ricinus ticks feeding for 6 days.</title>
        <authorList>
            <person name="Perner J."/>
            <person name="Ribeiro J.M.C."/>
        </authorList>
    </citation>
    <scope>NUCLEOTIDE SEQUENCE</scope>
    <source>
        <strain evidence="14">Semi-engorged</strain>
        <tissue evidence="14">Salivary glands</tissue>
    </source>
</reference>
<comment type="function">
    <text evidence="11">Catalyzes the attachment of arginine to tRNA(Arg) in a two-step reaction: arginine is first activated by ATP to form Arg-AMP and then transferred to the acceptor end of tRNA(Arg).</text>
</comment>
<dbReference type="GO" id="GO:0032543">
    <property type="term" value="P:mitochondrial translation"/>
    <property type="evidence" value="ECO:0007669"/>
    <property type="project" value="TreeGrafter"/>
</dbReference>
<evidence type="ECO:0000259" key="13">
    <source>
        <dbReference type="SMART" id="SM00836"/>
    </source>
</evidence>
<dbReference type="GO" id="GO:0006420">
    <property type="term" value="P:arginyl-tRNA aminoacylation"/>
    <property type="evidence" value="ECO:0007669"/>
    <property type="project" value="InterPro"/>
</dbReference>
<dbReference type="NCBIfam" id="TIGR00456">
    <property type="entry name" value="argS"/>
    <property type="match status" value="1"/>
</dbReference>
<feature type="domain" description="DALR anticodon binding" evidence="13">
    <location>
        <begin position="442"/>
        <end position="557"/>
    </location>
</feature>
<dbReference type="PROSITE" id="PS00178">
    <property type="entry name" value="AA_TRNA_LIGASE_I"/>
    <property type="match status" value="1"/>
</dbReference>
<dbReference type="EMBL" id="GIFC01017965">
    <property type="protein sequence ID" value="MXV00049.1"/>
    <property type="molecule type" value="Transcribed_RNA"/>
</dbReference>
<evidence type="ECO:0000256" key="6">
    <source>
        <dbReference type="ARBA" id="ARBA00022917"/>
    </source>
</evidence>
<proteinExistence type="inferred from homology"/>
<dbReference type="PRINTS" id="PR01038">
    <property type="entry name" value="TRNASYNTHARG"/>
</dbReference>
<dbReference type="Gene3D" id="3.40.50.620">
    <property type="entry name" value="HUPs"/>
    <property type="match status" value="1"/>
</dbReference>
<keyword evidence="6 12" id="KW-0648">Protein biosynthesis</keyword>
<dbReference type="FunFam" id="3.40.50.620:FF:000058">
    <property type="entry name" value="Mitochondrial arginyl-tRNA synthetase"/>
    <property type="match status" value="1"/>
</dbReference>
<evidence type="ECO:0000256" key="2">
    <source>
        <dbReference type="ARBA" id="ARBA00012837"/>
    </source>
</evidence>
<evidence type="ECO:0000256" key="1">
    <source>
        <dbReference type="ARBA" id="ARBA00005594"/>
    </source>
</evidence>
<dbReference type="InterPro" id="IPR001412">
    <property type="entry name" value="aa-tRNA-synth_I_CS"/>
</dbReference>
<dbReference type="Gene3D" id="1.10.730.10">
    <property type="entry name" value="Isoleucyl-tRNA Synthetase, Domain 1"/>
    <property type="match status" value="1"/>
</dbReference>
<sequence length="557" mass="61467">MALAVRRLLAEKITQTADRIGCGDGSLQKILPLLKLKLDSRSVPQIVVPLQAISSATGIESDALWERLKTDLNADDTLRSAVAIEGGFPKWSGLLSSLPRRRVIADFSSPNIAKPFHVGHLRSTIIGNVLCNLHQFVGDDVTRINYLGDWGTQFGILSCGFRKFGNQAELEKNPLKHLLKVYVESNAEAEQNPAFRAEALRQFSDLESGNKVVVSQWKLFRELSIVNYTELYKRLGVTFDVIDGESNYSKAALELLDRLRMESRLQSREDGVLGIHVPGEGGEEDCFVPLAKSDGSSLYLTRDVVAAVDRKNRYKFDLAYYVVDRSQAGHLQSLRRVLGELGHSWASSLQHVPFGRIRGMSSRRGEMVLLEELLDEARARAARAMEATSTTRVSGEEETKATAEALGLAGVVANALRSRRGRDVVFDWDQALHARGDSGLTLQYAHARLCSLEEKADCPLDLKCDTSVLHEPSAIALSVELAKFEDAVFGALVELEPCIVVQYLYSLSHAIGRANKTLIVKNHDTTVSSARLLLFHAARLTLSRGLKLLGIPPLNKM</sequence>
<evidence type="ECO:0000256" key="12">
    <source>
        <dbReference type="RuleBase" id="RU363038"/>
    </source>
</evidence>
<dbReference type="InterPro" id="IPR001278">
    <property type="entry name" value="Arg-tRNA-ligase"/>
</dbReference>
<keyword evidence="5 12" id="KW-0067">ATP-binding</keyword>
<dbReference type="SMART" id="SM00836">
    <property type="entry name" value="DALR_1"/>
    <property type="match status" value="1"/>
</dbReference>
<dbReference type="EC" id="6.1.1.19" evidence="2"/>
<dbReference type="InterPro" id="IPR009080">
    <property type="entry name" value="tRNAsynth_Ia_anticodon-bd"/>
</dbReference>
<accession>A0A6B0VFK0</accession>
<dbReference type="SUPFAM" id="SSF47323">
    <property type="entry name" value="Anticodon-binding domain of a subclass of class I aminoacyl-tRNA synthetases"/>
    <property type="match status" value="1"/>
</dbReference>
<dbReference type="GO" id="GO:0005524">
    <property type="term" value="F:ATP binding"/>
    <property type="evidence" value="ECO:0007669"/>
    <property type="project" value="UniProtKB-KW"/>
</dbReference>
<evidence type="ECO:0000256" key="10">
    <source>
        <dbReference type="ARBA" id="ARBA00049339"/>
    </source>
</evidence>
<evidence type="ECO:0000313" key="14">
    <source>
        <dbReference type="EMBL" id="MXV00049.1"/>
    </source>
</evidence>
<organism evidence="14">
    <name type="scientific">Ixodes ricinus</name>
    <name type="common">Common tick</name>
    <name type="synonym">Acarus ricinus</name>
    <dbReference type="NCBI Taxonomy" id="34613"/>
    <lineage>
        <taxon>Eukaryota</taxon>
        <taxon>Metazoa</taxon>
        <taxon>Ecdysozoa</taxon>
        <taxon>Arthropoda</taxon>
        <taxon>Chelicerata</taxon>
        <taxon>Arachnida</taxon>
        <taxon>Acari</taxon>
        <taxon>Parasitiformes</taxon>
        <taxon>Ixodida</taxon>
        <taxon>Ixodoidea</taxon>
        <taxon>Ixodidae</taxon>
        <taxon>Ixodinae</taxon>
        <taxon>Ixodes</taxon>
    </lineage>
</organism>
<comment type="similarity">
    <text evidence="1 12">Belongs to the class-I aminoacyl-tRNA synthetase family.</text>
</comment>
<evidence type="ECO:0000256" key="11">
    <source>
        <dbReference type="ARBA" id="ARBA00049595"/>
    </source>
</evidence>
<dbReference type="InterPro" id="IPR035684">
    <property type="entry name" value="ArgRS_core"/>
</dbReference>
<dbReference type="GO" id="GO:0004814">
    <property type="term" value="F:arginine-tRNA ligase activity"/>
    <property type="evidence" value="ECO:0007669"/>
    <property type="project" value="UniProtKB-EC"/>
</dbReference>
<dbReference type="PANTHER" id="PTHR11956">
    <property type="entry name" value="ARGINYL-TRNA SYNTHETASE"/>
    <property type="match status" value="1"/>
</dbReference>
<keyword evidence="3 12" id="KW-0436">Ligase</keyword>
<protein>
    <recommendedName>
        <fullName evidence="9">Probable arginine--tRNA ligase, mitochondrial</fullName>
        <ecNumber evidence="2">6.1.1.19</ecNumber>
    </recommendedName>
    <alternativeName>
        <fullName evidence="8">Arginyl-tRNA synthetase</fullName>
    </alternativeName>
</protein>
<evidence type="ECO:0000256" key="9">
    <source>
        <dbReference type="ARBA" id="ARBA00039495"/>
    </source>
</evidence>
<evidence type="ECO:0000256" key="7">
    <source>
        <dbReference type="ARBA" id="ARBA00023146"/>
    </source>
</evidence>
<dbReference type="Pfam" id="PF00750">
    <property type="entry name" value="tRNA-synt_1d"/>
    <property type="match status" value="1"/>
</dbReference>
<dbReference type="GO" id="GO:0005739">
    <property type="term" value="C:mitochondrion"/>
    <property type="evidence" value="ECO:0007669"/>
    <property type="project" value="TreeGrafter"/>
</dbReference>
<comment type="catalytic activity">
    <reaction evidence="10">
        <text>tRNA(Arg) + L-arginine + ATP = L-arginyl-tRNA(Arg) + AMP + diphosphate</text>
        <dbReference type="Rhea" id="RHEA:20301"/>
        <dbReference type="Rhea" id="RHEA-COMP:9658"/>
        <dbReference type="Rhea" id="RHEA-COMP:9673"/>
        <dbReference type="ChEBI" id="CHEBI:30616"/>
        <dbReference type="ChEBI" id="CHEBI:32682"/>
        <dbReference type="ChEBI" id="CHEBI:33019"/>
        <dbReference type="ChEBI" id="CHEBI:78442"/>
        <dbReference type="ChEBI" id="CHEBI:78513"/>
        <dbReference type="ChEBI" id="CHEBI:456215"/>
        <dbReference type="EC" id="6.1.1.19"/>
    </reaction>
</comment>
<evidence type="ECO:0000256" key="3">
    <source>
        <dbReference type="ARBA" id="ARBA00022598"/>
    </source>
</evidence>
<dbReference type="PANTHER" id="PTHR11956:SF11">
    <property type="entry name" value="ARGININE--TRNA LIGASE, MITOCHONDRIAL-RELATED"/>
    <property type="match status" value="1"/>
</dbReference>
<keyword evidence="7 12" id="KW-0030">Aminoacyl-tRNA synthetase</keyword>
<evidence type="ECO:0000256" key="8">
    <source>
        <dbReference type="ARBA" id="ARBA00033033"/>
    </source>
</evidence>
<evidence type="ECO:0000256" key="4">
    <source>
        <dbReference type="ARBA" id="ARBA00022741"/>
    </source>
</evidence>